<evidence type="ECO:0000256" key="1">
    <source>
        <dbReference type="SAM" id="MobiDB-lite"/>
    </source>
</evidence>
<evidence type="ECO:0000313" key="3">
    <source>
        <dbReference type="Proteomes" id="UP000730481"/>
    </source>
</evidence>
<reference evidence="2" key="1">
    <citation type="journal article" date="2017" name="Mycologia">
        <title>Fusarium algeriense, sp. nov., a novel toxigenic crown rot pathogen of durum wheat from Algeria is nested in the Fusarium burgessii species complex.</title>
        <authorList>
            <person name="Laraba I."/>
            <person name="Keddad A."/>
            <person name="Boureghda H."/>
            <person name="Abdallah N."/>
            <person name="Vaughan M.M."/>
            <person name="Proctor R.H."/>
            <person name="Busman M."/>
            <person name="O'Donnell K."/>
        </authorList>
    </citation>
    <scope>NUCLEOTIDE SEQUENCE</scope>
    <source>
        <strain evidence="2">NRRL 25174</strain>
    </source>
</reference>
<accession>A0A9P5DXH3</accession>
<proteinExistence type="predicted"/>
<evidence type="ECO:0000313" key="2">
    <source>
        <dbReference type="EMBL" id="KAF4339070.1"/>
    </source>
</evidence>
<protein>
    <submittedName>
        <fullName evidence="2">Uncharacterized protein</fullName>
    </submittedName>
</protein>
<dbReference type="AlphaFoldDB" id="A0A9P5DXH3"/>
<keyword evidence="3" id="KW-1185">Reference proteome</keyword>
<feature type="region of interest" description="Disordered" evidence="1">
    <location>
        <begin position="80"/>
        <end position="106"/>
    </location>
</feature>
<name>A0A9P5DXH3_9HYPO</name>
<sequence>MLRAPGVRPFRSVEIGGKDWVSGVLLPATEDLVHDDDGDDLRDEVCDVDSWDDDGLYGGDVHEVLSRCFRRNTACYRHTTPWHDSGHDGDGDGSGIFGGVSSPYVA</sequence>
<organism evidence="2 3">
    <name type="scientific">Fusarium beomiforme</name>
    <dbReference type="NCBI Taxonomy" id="44412"/>
    <lineage>
        <taxon>Eukaryota</taxon>
        <taxon>Fungi</taxon>
        <taxon>Dikarya</taxon>
        <taxon>Ascomycota</taxon>
        <taxon>Pezizomycotina</taxon>
        <taxon>Sordariomycetes</taxon>
        <taxon>Hypocreomycetidae</taxon>
        <taxon>Hypocreales</taxon>
        <taxon>Nectriaceae</taxon>
        <taxon>Fusarium</taxon>
        <taxon>Fusarium burgessii species complex</taxon>
    </lineage>
</organism>
<reference evidence="2" key="2">
    <citation type="submission" date="2020-02" db="EMBL/GenBank/DDBJ databases">
        <title>Identification and distribution of gene clusters putatively required for synthesis of sphingolipid metabolism inhibitors in phylogenetically diverse species of the filamentous fungus Fusarium.</title>
        <authorList>
            <person name="Kim H.-S."/>
            <person name="Busman M."/>
            <person name="Brown D.W."/>
            <person name="Divon H."/>
            <person name="Uhlig S."/>
            <person name="Proctor R.H."/>
        </authorList>
    </citation>
    <scope>NUCLEOTIDE SEQUENCE</scope>
    <source>
        <strain evidence="2">NRRL 25174</strain>
    </source>
</reference>
<dbReference type="EMBL" id="PVQB02000303">
    <property type="protein sequence ID" value="KAF4339070.1"/>
    <property type="molecule type" value="Genomic_DNA"/>
</dbReference>
<dbReference type="Proteomes" id="UP000730481">
    <property type="component" value="Unassembled WGS sequence"/>
</dbReference>
<gene>
    <name evidence="2" type="ORF">FBEOM_7012</name>
</gene>
<comment type="caution">
    <text evidence="2">The sequence shown here is derived from an EMBL/GenBank/DDBJ whole genome shotgun (WGS) entry which is preliminary data.</text>
</comment>